<dbReference type="InterPro" id="IPR002641">
    <property type="entry name" value="PNPLA_dom"/>
</dbReference>
<dbReference type="OrthoDB" id="9770965at2"/>
<accession>A0A139X8P9</accession>
<reference evidence="4 5" key="1">
    <citation type="journal article" date="2013" name="Genome Biol. Evol.">
        <title>Genomes of Stigonematalean cyanobacteria (subsection V) and the evolution of oxygenic photosynthesis from prokaryotes to plastids.</title>
        <authorList>
            <person name="Dagan T."/>
            <person name="Roettger M."/>
            <person name="Stucken K."/>
            <person name="Landan G."/>
            <person name="Koch R."/>
            <person name="Major P."/>
            <person name="Gould S.B."/>
            <person name="Goremykin V.V."/>
            <person name="Rippka R."/>
            <person name="Tandeau de Marsac N."/>
            <person name="Gugger M."/>
            <person name="Lockhart P.J."/>
            <person name="Allen J.F."/>
            <person name="Brune I."/>
            <person name="Maus I."/>
            <person name="Puhler A."/>
            <person name="Martin W.F."/>
        </authorList>
    </citation>
    <scope>NUCLEOTIDE SEQUENCE [LARGE SCALE GENOMIC DNA]</scope>
    <source>
        <strain evidence="4 5">PCC 7110</strain>
    </source>
</reference>
<feature type="short sequence motif" description="GXSXG" evidence="2">
    <location>
        <begin position="38"/>
        <end position="42"/>
    </location>
</feature>
<dbReference type="GO" id="GO:0016787">
    <property type="term" value="F:hydrolase activity"/>
    <property type="evidence" value="ECO:0007669"/>
    <property type="project" value="UniProtKB-UniRule"/>
</dbReference>
<keyword evidence="5" id="KW-1185">Reference proteome</keyword>
<organism evidence="4 5">
    <name type="scientific">Scytonema hofmannii PCC 7110</name>
    <dbReference type="NCBI Taxonomy" id="128403"/>
    <lineage>
        <taxon>Bacteria</taxon>
        <taxon>Bacillati</taxon>
        <taxon>Cyanobacteriota</taxon>
        <taxon>Cyanophyceae</taxon>
        <taxon>Nostocales</taxon>
        <taxon>Scytonemataceae</taxon>
        <taxon>Scytonema</taxon>
    </lineage>
</organism>
<dbReference type="Proteomes" id="UP000076925">
    <property type="component" value="Unassembled WGS sequence"/>
</dbReference>
<dbReference type="EMBL" id="ANNX02000025">
    <property type="protein sequence ID" value="KYC41056.1"/>
    <property type="molecule type" value="Genomic_DNA"/>
</dbReference>
<dbReference type="InterPro" id="IPR052580">
    <property type="entry name" value="Lipid_Hydrolase"/>
</dbReference>
<keyword evidence="1 2" id="KW-0443">Lipid metabolism</keyword>
<dbReference type="SUPFAM" id="SSF52151">
    <property type="entry name" value="FabD/lysophospholipase-like"/>
    <property type="match status" value="1"/>
</dbReference>
<dbReference type="STRING" id="128403.WA1_23350"/>
<proteinExistence type="predicted"/>
<name>A0A139X8P9_9CYAN</name>
<feature type="short sequence motif" description="GXGXXG" evidence="2">
    <location>
        <begin position="11"/>
        <end position="16"/>
    </location>
</feature>
<dbReference type="Gene3D" id="3.40.1090.10">
    <property type="entry name" value="Cytosolic phospholipase A2 catalytic domain"/>
    <property type="match status" value="1"/>
</dbReference>
<comment type="caution">
    <text evidence="4">The sequence shown here is derived from an EMBL/GenBank/DDBJ whole genome shotgun (WGS) entry which is preliminary data.</text>
</comment>
<evidence type="ECO:0000259" key="3">
    <source>
        <dbReference type="PROSITE" id="PS51635"/>
    </source>
</evidence>
<evidence type="ECO:0000313" key="4">
    <source>
        <dbReference type="EMBL" id="KYC41056.1"/>
    </source>
</evidence>
<protein>
    <recommendedName>
        <fullName evidence="3">PNPLA domain-containing protein</fullName>
    </recommendedName>
</protein>
<feature type="active site" description="Nucleophile" evidence="2">
    <location>
        <position position="40"/>
    </location>
</feature>
<dbReference type="PANTHER" id="PTHR46394">
    <property type="entry name" value="ANNEXIN"/>
    <property type="match status" value="1"/>
</dbReference>
<dbReference type="AlphaFoldDB" id="A0A139X8P9"/>
<dbReference type="PROSITE" id="PS51635">
    <property type="entry name" value="PNPLA"/>
    <property type="match status" value="1"/>
</dbReference>
<feature type="domain" description="PNPLA" evidence="3">
    <location>
        <begin position="7"/>
        <end position="232"/>
    </location>
</feature>
<keyword evidence="2" id="KW-0442">Lipid degradation</keyword>
<evidence type="ECO:0000256" key="2">
    <source>
        <dbReference type="PROSITE-ProRule" id="PRU01161"/>
    </source>
</evidence>
<dbReference type="PANTHER" id="PTHR46394:SF1">
    <property type="entry name" value="PNPLA DOMAIN-CONTAINING PROTEIN"/>
    <property type="match status" value="1"/>
</dbReference>
<keyword evidence="2" id="KW-0378">Hydrolase</keyword>
<dbReference type="GO" id="GO:0016042">
    <property type="term" value="P:lipid catabolic process"/>
    <property type="evidence" value="ECO:0007669"/>
    <property type="project" value="UniProtKB-UniRule"/>
</dbReference>
<gene>
    <name evidence="4" type="ORF">WA1_23350</name>
</gene>
<evidence type="ECO:0000256" key="1">
    <source>
        <dbReference type="ARBA" id="ARBA00023098"/>
    </source>
</evidence>
<dbReference type="Pfam" id="PF01734">
    <property type="entry name" value="Patatin"/>
    <property type="match status" value="1"/>
</dbReference>
<dbReference type="RefSeq" id="WP_017740156.1">
    <property type="nucleotide sequence ID" value="NZ_KQ976354.1"/>
</dbReference>
<feature type="short sequence motif" description="DGA/G" evidence="2">
    <location>
        <begin position="219"/>
        <end position="221"/>
    </location>
</feature>
<evidence type="ECO:0000313" key="5">
    <source>
        <dbReference type="Proteomes" id="UP000076925"/>
    </source>
</evidence>
<feature type="active site" description="Proton acceptor" evidence="2">
    <location>
        <position position="219"/>
    </location>
</feature>
<sequence>MSVEAYAILDGGGVKGAALVGCLKAAAEQGIKFIGYGGTSAGSIVALLANVGYSPEEIRKIMVEEINFHDFLDDAERKLQRFKELPQNLSKSISKDLVLLKNLDLINELRQNFGFCNGNKLTNFLLKKIQNSQKLENSEFYLKQQLKNATDITFQNLRDIGCPPLKIVASDIKNHKAVIYPENEGEEALNYSAIAAVRASMSYPFVFTPVIEDESVLVDGGLSSNLPVFLFKEEQRKNSRPVIAFDLYNQEAPKSSTHPKPKYEFGQFCSDMLATIIDSSDDLLRSVIDKVYHVRVPIPANIKTLDFSMDVELRESLFYRGYSATASFLILNLPQWKKATNTIEQLQALHAPPYLVKPTLKTIVREIEESTNLRNCRAYIMLPKEESRFAIAYQYNMDEDPDVDWQIDINNKGAWGESWRERKFFLLNVKNLKQEPSVFNMTKPQVNKIPKDRKTIVTVPIFNWKTITEMTEEDFEKFIQFESTNFQQIIENYELIGILALDTTTEIEEVLNSQDMLTQIYRTMMVGASILSGTLK</sequence>
<dbReference type="InterPro" id="IPR016035">
    <property type="entry name" value="Acyl_Trfase/lysoPLipase"/>
</dbReference>